<dbReference type="Proteomes" id="UP000190888">
    <property type="component" value="Unassembled WGS sequence"/>
</dbReference>
<evidence type="ECO:0000313" key="2">
    <source>
        <dbReference type="Proteomes" id="UP000190888"/>
    </source>
</evidence>
<name>A0A1T4JPD3_9BACT</name>
<sequence length="169" mass="19580">MMTHWKEIDFHLSSLEYIVKGLDDSVDFLKTQRTLNGWYDGLWLLEEAEPIIGLALLAFQNYINSTIFDLSGSTTNKTAYYQKYTNIPGFDKTAIELIIGLANYHKHRKDDKPHPGTLNILNHFHLDSDKNVDILQSPIIKGYSFINAEMNFFPVVEILSDWRKRLLSE</sequence>
<proteinExistence type="predicted"/>
<keyword evidence="2" id="KW-1185">Reference proteome</keyword>
<organism evidence="1 2">
    <name type="scientific">Sediminibacterium ginsengisoli</name>
    <dbReference type="NCBI Taxonomy" id="413434"/>
    <lineage>
        <taxon>Bacteria</taxon>
        <taxon>Pseudomonadati</taxon>
        <taxon>Bacteroidota</taxon>
        <taxon>Chitinophagia</taxon>
        <taxon>Chitinophagales</taxon>
        <taxon>Chitinophagaceae</taxon>
        <taxon>Sediminibacterium</taxon>
    </lineage>
</organism>
<dbReference type="STRING" id="413434.SAMN04488132_10131"/>
<dbReference type="EMBL" id="FUWH01000001">
    <property type="protein sequence ID" value="SJZ32050.1"/>
    <property type="molecule type" value="Genomic_DNA"/>
</dbReference>
<dbReference type="AlphaFoldDB" id="A0A1T4JPD3"/>
<gene>
    <name evidence="1" type="ORF">SAMN04488132_10131</name>
</gene>
<dbReference type="OrthoDB" id="1367171at2"/>
<accession>A0A1T4JPD3</accession>
<protein>
    <submittedName>
        <fullName evidence="1">Uncharacterized protein</fullName>
    </submittedName>
</protein>
<evidence type="ECO:0000313" key="1">
    <source>
        <dbReference type="EMBL" id="SJZ32050.1"/>
    </source>
</evidence>
<reference evidence="1 2" key="1">
    <citation type="submission" date="2017-02" db="EMBL/GenBank/DDBJ databases">
        <authorList>
            <person name="Peterson S.W."/>
        </authorList>
    </citation>
    <scope>NUCLEOTIDE SEQUENCE [LARGE SCALE GENOMIC DNA]</scope>
    <source>
        <strain evidence="1 2">DSM 22335</strain>
    </source>
</reference>
<dbReference type="RefSeq" id="WP_139366921.1">
    <property type="nucleotide sequence ID" value="NZ_FUWH01000001.1"/>
</dbReference>